<dbReference type="GeneID" id="59164424"/>
<accession>A0AAV4K945</accession>
<organism evidence="2 5">
    <name type="scientific">Deinococcus wulumuqiensis</name>
    <dbReference type="NCBI Taxonomy" id="980427"/>
    <lineage>
        <taxon>Bacteria</taxon>
        <taxon>Thermotogati</taxon>
        <taxon>Deinococcota</taxon>
        <taxon>Deinococci</taxon>
        <taxon>Deinococcales</taxon>
        <taxon>Deinococcaceae</taxon>
        <taxon>Deinococcus</taxon>
    </lineage>
</organism>
<reference evidence="2" key="4">
    <citation type="submission" date="2023-08" db="EMBL/GenBank/DDBJ databases">
        <authorList>
            <person name="Sun Q."/>
            <person name="Zhou Y."/>
        </authorList>
    </citation>
    <scope>NUCLEOTIDE SEQUENCE</scope>
    <source>
        <strain evidence="3">CGMCC 1.8884</strain>
        <strain evidence="2">CGMCC 1.8885</strain>
    </source>
</reference>
<sequence>MTMKPIRKPKLGRAWDSRMTEGLIGSTPGLRGVPPFDPEQDVDLVDALNERLEEGERVLAAERERVAQALADTAQNNAAQNARLAALNLPPWVVTDNQPGYVEITQLRAGAVRPGTVTLPNSGITLATVEVDLV</sequence>
<dbReference type="RefSeq" id="WP_017869978.1">
    <property type="nucleotide sequence ID" value="NZ_BMLZ01000018.1"/>
</dbReference>
<dbReference type="Proteomes" id="UP000652720">
    <property type="component" value="Unassembled WGS sequence"/>
</dbReference>
<evidence type="ECO:0000313" key="2">
    <source>
        <dbReference type="EMBL" id="GGI87336.1"/>
    </source>
</evidence>
<name>A0AAV4K945_9DEIO</name>
<dbReference type="Proteomes" id="UP000630135">
    <property type="component" value="Unassembled WGS sequence"/>
</dbReference>
<evidence type="ECO:0000313" key="3">
    <source>
        <dbReference type="EMBL" id="GGP29999.1"/>
    </source>
</evidence>
<dbReference type="AlphaFoldDB" id="A0AAV4K945"/>
<evidence type="ECO:0000313" key="5">
    <source>
        <dbReference type="Proteomes" id="UP000652720"/>
    </source>
</evidence>
<evidence type="ECO:0000256" key="1">
    <source>
        <dbReference type="SAM" id="Coils"/>
    </source>
</evidence>
<protein>
    <submittedName>
        <fullName evidence="2">Uncharacterized protein</fullName>
    </submittedName>
</protein>
<reference evidence="4" key="3">
    <citation type="journal article" date="2019" name="Int. J. Syst. Evol. Microbiol.">
        <title>The Global Catalogue of Microorganisms (GCM) 10K type strain sequencing project: providing services to taxonomists for standard genome sequencing and annotation.</title>
        <authorList>
            <consortium name="The Broad Institute Genomics Platform"/>
            <consortium name="The Broad Institute Genome Sequencing Center for Infectious Disease"/>
            <person name="Wu L."/>
            <person name="Ma J."/>
        </authorList>
    </citation>
    <scope>NUCLEOTIDE SEQUENCE [LARGE SCALE GENOMIC DNA]</scope>
    <source>
        <strain evidence="4">CGMCC 1.8884</strain>
    </source>
</reference>
<gene>
    <name evidence="3" type="ORF">GCM10008021_16500</name>
    <name evidence="2" type="ORF">GCM10010914_22260</name>
</gene>
<reference evidence="2" key="2">
    <citation type="journal article" date="2014" name="Int. J. Syst. Evol. Microbiol.">
        <title>Complete genome sequence of Corynebacterium casei LMG S-19264T (=DSM 44701T), isolated from a smear-ripened cheese.</title>
        <authorList>
            <consortium name="US DOE Joint Genome Institute (JGI-PGF)"/>
            <person name="Walter F."/>
            <person name="Albersmeier A."/>
            <person name="Kalinowski J."/>
            <person name="Ruckert C."/>
        </authorList>
    </citation>
    <scope>NUCLEOTIDE SEQUENCE</scope>
    <source>
        <strain evidence="2">CGMCC 1.8885</strain>
    </source>
</reference>
<keyword evidence="4" id="KW-1185">Reference proteome</keyword>
<evidence type="ECO:0000313" key="4">
    <source>
        <dbReference type="Proteomes" id="UP000630135"/>
    </source>
</evidence>
<keyword evidence="1" id="KW-0175">Coiled coil</keyword>
<reference evidence="3" key="1">
    <citation type="journal article" date="2014" name="Int. J. Syst. Evol. Microbiol.">
        <title>Complete genome of a new Firmicutes species belonging to the dominant human colonic microbiota ('Ruminococcus bicirculans') reveals two chromosomes and a selective capacity to utilize plant glucans.</title>
        <authorList>
            <consortium name="NISC Comparative Sequencing Program"/>
            <person name="Wegmann U."/>
            <person name="Louis P."/>
            <person name="Goesmann A."/>
            <person name="Henrissat B."/>
            <person name="Duncan S.H."/>
            <person name="Flint H.J."/>
        </authorList>
    </citation>
    <scope>NUCLEOTIDE SEQUENCE</scope>
    <source>
        <strain evidence="3">CGMCC 1.8884</strain>
    </source>
</reference>
<proteinExistence type="predicted"/>
<comment type="caution">
    <text evidence="2">The sequence shown here is derived from an EMBL/GenBank/DDBJ whole genome shotgun (WGS) entry which is preliminary data.</text>
</comment>
<dbReference type="EMBL" id="BMMA01000022">
    <property type="protein sequence ID" value="GGI87336.1"/>
    <property type="molecule type" value="Genomic_DNA"/>
</dbReference>
<feature type="coiled-coil region" evidence="1">
    <location>
        <begin position="45"/>
        <end position="72"/>
    </location>
</feature>
<dbReference type="EMBL" id="BMLZ01000018">
    <property type="protein sequence ID" value="GGP29999.1"/>
    <property type="molecule type" value="Genomic_DNA"/>
</dbReference>